<accession>J3NW61</accession>
<proteinExistence type="predicted"/>
<dbReference type="GeneID" id="20345984"/>
<organism evidence="1">
    <name type="scientific">Gaeumannomyces tritici (strain R3-111a-1)</name>
    <name type="common">Wheat and barley take-all root rot fungus</name>
    <name type="synonym">Gaeumannomyces graminis var. tritici</name>
    <dbReference type="NCBI Taxonomy" id="644352"/>
    <lineage>
        <taxon>Eukaryota</taxon>
        <taxon>Fungi</taxon>
        <taxon>Dikarya</taxon>
        <taxon>Ascomycota</taxon>
        <taxon>Pezizomycotina</taxon>
        <taxon>Sordariomycetes</taxon>
        <taxon>Sordariomycetidae</taxon>
        <taxon>Magnaporthales</taxon>
        <taxon>Magnaporthaceae</taxon>
        <taxon>Gaeumannomyces</taxon>
    </lineage>
</organism>
<gene>
    <name evidence="2" type="primary">20345984</name>
    <name evidence="1" type="ORF">GGTG_05526</name>
</gene>
<reference evidence="2" key="4">
    <citation type="journal article" date="2015" name="G3 (Bethesda)">
        <title>Genome sequences of three phytopathogenic species of the Magnaporthaceae family of fungi.</title>
        <authorList>
            <person name="Okagaki L.H."/>
            <person name="Nunes C.C."/>
            <person name="Sailsbery J."/>
            <person name="Clay B."/>
            <person name="Brown D."/>
            <person name="John T."/>
            <person name="Oh Y."/>
            <person name="Young N."/>
            <person name="Fitzgerald M."/>
            <person name="Haas B.J."/>
            <person name="Zeng Q."/>
            <person name="Young S."/>
            <person name="Adiconis X."/>
            <person name="Fan L."/>
            <person name="Levin J.Z."/>
            <person name="Mitchell T.K."/>
            <person name="Okubara P.A."/>
            <person name="Farman M.L."/>
            <person name="Kohn L.M."/>
            <person name="Birren B."/>
            <person name="Ma L.-J."/>
            <person name="Dean R.A."/>
        </authorList>
    </citation>
    <scope>NUCLEOTIDE SEQUENCE</scope>
    <source>
        <strain evidence="2">R3-111a-1</strain>
    </source>
</reference>
<dbReference type="HOGENOM" id="CLU_2038221_0_0_1"/>
<reference evidence="1" key="3">
    <citation type="submission" date="2010-09" db="EMBL/GenBank/DDBJ databases">
        <title>Annotation of Gaeumannomyces graminis var. tritici R3-111a-1.</title>
        <authorList>
            <consortium name="The Broad Institute Genome Sequencing Platform"/>
            <person name="Ma L.-J."/>
            <person name="Dead R."/>
            <person name="Young S.K."/>
            <person name="Zeng Q."/>
            <person name="Gargeya S."/>
            <person name="Fitzgerald M."/>
            <person name="Haas B."/>
            <person name="Abouelleil A."/>
            <person name="Alvarado L."/>
            <person name="Arachchi H.M."/>
            <person name="Berlin A."/>
            <person name="Brown A."/>
            <person name="Chapman S.B."/>
            <person name="Chen Z."/>
            <person name="Dunbar C."/>
            <person name="Freedman E."/>
            <person name="Gearin G."/>
            <person name="Gellesch M."/>
            <person name="Goldberg J."/>
            <person name="Griggs A."/>
            <person name="Gujja S."/>
            <person name="Heiman D."/>
            <person name="Howarth C."/>
            <person name="Larson L."/>
            <person name="Lui A."/>
            <person name="MacDonald P.J.P."/>
            <person name="Mehta T."/>
            <person name="Montmayeur A."/>
            <person name="Murphy C."/>
            <person name="Neiman D."/>
            <person name="Pearson M."/>
            <person name="Priest M."/>
            <person name="Roberts A."/>
            <person name="Saif S."/>
            <person name="Shea T."/>
            <person name="Shenoy N."/>
            <person name="Sisk P."/>
            <person name="Stolte C."/>
            <person name="Sykes S."/>
            <person name="Yandava C."/>
            <person name="Wortman J."/>
            <person name="Nusbaum C."/>
            <person name="Birren B."/>
        </authorList>
    </citation>
    <scope>NUCLEOTIDE SEQUENCE</scope>
    <source>
        <strain evidence="1">R3-111a-1</strain>
    </source>
</reference>
<dbReference type="EMBL" id="GL385397">
    <property type="protein sequence ID" value="EJT75593.1"/>
    <property type="molecule type" value="Genomic_DNA"/>
</dbReference>
<name>J3NW61_GAET3</name>
<evidence type="ECO:0000313" key="3">
    <source>
        <dbReference type="Proteomes" id="UP000006039"/>
    </source>
</evidence>
<dbReference type="Proteomes" id="UP000006039">
    <property type="component" value="Unassembled WGS sequence"/>
</dbReference>
<dbReference type="EnsemblFungi" id="EJT75593">
    <property type="protein sequence ID" value="EJT75593"/>
    <property type="gene ID" value="GGTG_05526"/>
</dbReference>
<evidence type="ECO:0000313" key="2">
    <source>
        <dbReference type="EnsemblFungi" id="EJT75593"/>
    </source>
</evidence>
<dbReference type="AlphaFoldDB" id="J3NW61"/>
<dbReference type="VEuPathDB" id="FungiDB:GGTG_05526"/>
<evidence type="ECO:0000313" key="1">
    <source>
        <dbReference type="EMBL" id="EJT75593.1"/>
    </source>
</evidence>
<reference evidence="3" key="1">
    <citation type="submission" date="2010-07" db="EMBL/GenBank/DDBJ databases">
        <title>The genome sequence of Gaeumannomyces graminis var. tritici strain R3-111a-1.</title>
        <authorList>
            <consortium name="The Broad Institute Genome Sequencing Platform"/>
            <person name="Ma L.-J."/>
            <person name="Dead R."/>
            <person name="Young S."/>
            <person name="Zeng Q."/>
            <person name="Koehrsen M."/>
            <person name="Alvarado L."/>
            <person name="Berlin A."/>
            <person name="Chapman S.B."/>
            <person name="Chen Z."/>
            <person name="Freedman E."/>
            <person name="Gellesch M."/>
            <person name="Goldberg J."/>
            <person name="Griggs A."/>
            <person name="Gujja S."/>
            <person name="Heilman E.R."/>
            <person name="Heiman D."/>
            <person name="Hepburn T."/>
            <person name="Howarth C."/>
            <person name="Jen D."/>
            <person name="Larson L."/>
            <person name="Mehta T."/>
            <person name="Neiman D."/>
            <person name="Pearson M."/>
            <person name="Roberts A."/>
            <person name="Saif S."/>
            <person name="Shea T."/>
            <person name="Shenoy N."/>
            <person name="Sisk P."/>
            <person name="Stolte C."/>
            <person name="Sykes S."/>
            <person name="Walk T."/>
            <person name="White J."/>
            <person name="Yandava C."/>
            <person name="Haas B."/>
            <person name="Nusbaum C."/>
            <person name="Birren B."/>
        </authorList>
    </citation>
    <scope>NUCLEOTIDE SEQUENCE [LARGE SCALE GENOMIC DNA]</scope>
    <source>
        <strain evidence="3">R3-111a-1</strain>
    </source>
</reference>
<dbReference type="RefSeq" id="XP_009221593.1">
    <property type="nucleotide sequence ID" value="XM_009223329.1"/>
</dbReference>
<reference evidence="2" key="5">
    <citation type="submission" date="2018-04" db="UniProtKB">
        <authorList>
            <consortium name="EnsemblFungi"/>
        </authorList>
    </citation>
    <scope>IDENTIFICATION</scope>
    <source>
        <strain evidence="2">R3-111a-1</strain>
    </source>
</reference>
<sequence>MDSRNYMSPRRLLRACWRSEESGLKDHITHAQLREQRPRVRNSGTLHDTERAIATTDPEARLCRLEIIMSRIDRISKDLRGCFTCTNGKQILGSQAMSRRSKNLIEEGGYRREYSYEEWCL</sequence>
<protein>
    <submittedName>
        <fullName evidence="1 2">Uncharacterized protein</fullName>
    </submittedName>
</protein>
<reference evidence="1" key="2">
    <citation type="submission" date="2010-07" db="EMBL/GenBank/DDBJ databases">
        <authorList>
            <consortium name="The Broad Institute Genome Sequencing Platform"/>
            <consortium name="Broad Institute Genome Sequencing Center for Infectious Disease"/>
            <person name="Ma L.-J."/>
            <person name="Dead R."/>
            <person name="Young S."/>
            <person name="Zeng Q."/>
            <person name="Koehrsen M."/>
            <person name="Alvarado L."/>
            <person name="Berlin A."/>
            <person name="Chapman S.B."/>
            <person name="Chen Z."/>
            <person name="Freedman E."/>
            <person name="Gellesch M."/>
            <person name="Goldberg J."/>
            <person name="Griggs A."/>
            <person name="Gujja S."/>
            <person name="Heilman E.R."/>
            <person name="Heiman D."/>
            <person name="Hepburn T."/>
            <person name="Howarth C."/>
            <person name="Jen D."/>
            <person name="Larson L."/>
            <person name="Mehta T."/>
            <person name="Neiman D."/>
            <person name="Pearson M."/>
            <person name="Roberts A."/>
            <person name="Saif S."/>
            <person name="Shea T."/>
            <person name="Shenoy N."/>
            <person name="Sisk P."/>
            <person name="Stolte C."/>
            <person name="Sykes S."/>
            <person name="Walk T."/>
            <person name="White J."/>
            <person name="Yandava C."/>
            <person name="Haas B."/>
            <person name="Nusbaum C."/>
            <person name="Birren B."/>
        </authorList>
    </citation>
    <scope>NUCLEOTIDE SEQUENCE</scope>
    <source>
        <strain evidence="1">R3-111a-1</strain>
    </source>
</reference>
<keyword evidence="3" id="KW-1185">Reference proteome</keyword>